<dbReference type="FunFam" id="1.10.20.10:FF:000049">
    <property type="entry name" value="Nuclear transcription factor Y subunit B-6"/>
    <property type="match status" value="1"/>
</dbReference>
<dbReference type="AlphaFoldDB" id="A0A1Q3BLP6"/>
<dbReference type="EMBL" id="BDDD01000665">
    <property type="protein sequence ID" value="GAV68819.1"/>
    <property type="molecule type" value="Genomic_DNA"/>
</dbReference>
<dbReference type="GO" id="GO:0009738">
    <property type="term" value="P:abscisic acid-activated signaling pathway"/>
    <property type="evidence" value="ECO:0007669"/>
    <property type="project" value="UniProtKB-KW"/>
</dbReference>
<evidence type="ECO:0000256" key="7">
    <source>
        <dbReference type="ARBA" id="ARBA00023163"/>
    </source>
</evidence>
<dbReference type="STRING" id="3775.A0A1Q3BLP6"/>
<dbReference type="GO" id="GO:0016602">
    <property type="term" value="C:CCAAT-binding factor complex"/>
    <property type="evidence" value="ECO:0007669"/>
    <property type="project" value="InterPro"/>
</dbReference>
<comment type="similarity">
    <text evidence="2">Belongs to the NFYB/HAP3 subunit family.</text>
</comment>
<keyword evidence="3" id="KW-0938">Abscisic acid signaling pathway</keyword>
<dbReference type="InterPro" id="IPR003956">
    <property type="entry name" value="Transcrpt_fac_NFYB/HAP3_CS"/>
</dbReference>
<keyword evidence="8" id="KW-0539">Nucleus</keyword>
<dbReference type="InterPro" id="IPR009072">
    <property type="entry name" value="Histone-fold"/>
</dbReference>
<dbReference type="GO" id="GO:0046982">
    <property type="term" value="F:protein heterodimerization activity"/>
    <property type="evidence" value="ECO:0007669"/>
    <property type="project" value="InterPro"/>
</dbReference>
<accession>A0A1Q3BLP6</accession>
<dbReference type="CDD" id="cd22907">
    <property type="entry name" value="HFD_NFYB"/>
    <property type="match status" value="1"/>
</dbReference>
<name>A0A1Q3BLP6_CEPFO</name>
<comment type="subcellular location">
    <subcellularLocation>
        <location evidence="1">Nucleus</location>
    </subcellularLocation>
</comment>
<dbReference type="PRINTS" id="PR00615">
    <property type="entry name" value="CCAATSUBUNTA"/>
</dbReference>
<feature type="compositionally biased region" description="Polar residues" evidence="9">
    <location>
        <begin position="13"/>
        <end position="29"/>
    </location>
</feature>
<evidence type="ECO:0000256" key="6">
    <source>
        <dbReference type="ARBA" id="ARBA00023159"/>
    </source>
</evidence>
<dbReference type="OrthoDB" id="386949at2759"/>
<sequence length="221" mass="24489">MQQVDNSIDHINADNNGNTTNKSYQTQESGAREQDQYMPIANVIRIMRRILPSHAKISDDAKETIQECVSEFISFVTGEANERCQREQRKTVNAEDVLWAMGKLGFDNYIRPLSLYLNRYREHEHSDRSSLRMEPNIDKCAVDYGLMGMPGPGAGMAANVPAVAGIGPPYGPMFTIAHHHGLYDATAIGGYYKDGSDAGASPSETQTAVANFDPHAQFKYQ</sequence>
<organism evidence="11 12">
    <name type="scientific">Cephalotus follicularis</name>
    <name type="common">Albany pitcher plant</name>
    <dbReference type="NCBI Taxonomy" id="3775"/>
    <lineage>
        <taxon>Eukaryota</taxon>
        <taxon>Viridiplantae</taxon>
        <taxon>Streptophyta</taxon>
        <taxon>Embryophyta</taxon>
        <taxon>Tracheophyta</taxon>
        <taxon>Spermatophyta</taxon>
        <taxon>Magnoliopsida</taxon>
        <taxon>eudicotyledons</taxon>
        <taxon>Gunneridae</taxon>
        <taxon>Pentapetalae</taxon>
        <taxon>rosids</taxon>
        <taxon>fabids</taxon>
        <taxon>Oxalidales</taxon>
        <taxon>Cephalotaceae</taxon>
        <taxon>Cephalotus</taxon>
    </lineage>
</organism>
<evidence type="ECO:0000256" key="9">
    <source>
        <dbReference type="SAM" id="MobiDB-lite"/>
    </source>
</evidence>
<dbReference type="InParanoid" id="A0A1Q3BLP6"/>
<dbReference type="Gene3D" id="1.10.20.10">
    <property type="entry name" value="Histone, subunit A"/>
    <property type="match status" value="1"/>
</dbReference>
<keyword evidence="5" id="KW-0238">DNA-binding</keyword>
<gene>
    <name evidence="11" type="ORF">CFOL_v3_12322</name>
</gene>
<evidence type="ECO:0000256" key="5">
    <source>
        <dbReference type="ARBA" id="ARBA00023125"/>
    </source>
</evidence>
<dbReference type="InterPro" id="IPR027113">
    <property type="entry name" value="Transc_fact_NFYB/HAP3"/>
</dbReference>
<keyword evidence="12" id="KW-1185">Reference proteome</keyword>
<dbReference type="PROSITE" id="PS00685">
    <property type="entry name" value="NFYB_HAP3"/>
    <property type="match status" value="1"/>
</dbReference>
<dbReference type="PANTHER" id="PTHR11064:SF115">
    <property type="entry name" value="NUCLEAR TRANSCRIPTION FACTOR Y SUBUNIT B-9"/>
    <property type="match status" value="1"/>
</dbReference>
<proteinExistence type="inferred from homology"/>
<dbReference type="GO" id="GO:0001228">
    <property type="term" value="F:DNA-binding transcription activator activity, RNA polymerase II-specific"/>
    <property type="evidence" value="ECO:0007669"/>
    <property type="project" value="InterPro"/>
</dbReference>
<feature type="domain" description="Transcription factor CBF/NF-Y/archaeal histone" evidence="10">
    <location>
        <begin position="38"/>
        <end position="101"/>
    </location>
</feature>
<evidence type="ECO:0000256" key="1">
    <source>
        <dbReference type="ARBA" id="ARBA00004123"/>
    </source>
</evidence>
<evidence type="ECO:0000256" key="3">
    <source>
        <dbReference type="ARBA" id="ARBA00022682"/>
    </source>
</evidence>
<protein>
    <submittedName>
        <fullName evidence="11">CBFD_NFYB_HMF domain-containing protein</fullName>
    </submittedName>
</protein>
<dbReference type="SUPFAM" id="SSF47113">
    <property type="entry name" value="Histone-fold"/>
    <property type="match status" value="1"/>
</dbReference>
<dbReference type="GO" id="GO:0000978">
    <property type="term" value="F:RNA polymerase II cis-regulatory region sequence-specific DNA binding"/>
    <property type="evidence" value="ECO:0007669"/>
    <property type="project" value="TreeGrafter"/>
</dbReference>
<keyword evidence="4" id="KW-0805">Transcription regulation</keyword>
<evidence type="ECO:0000256" key="2">
    <source>
        <dbReference type="ARBA" id="ARBA00009053"/>
    </source>
</evidence>
<dbReference type="PANTHER" id="PTHR11064">
    <property type="entry name" value="CCAAT-BINDING TRANSCRIPTION FACTOR-RELATED"/>
    <property type="match status" value="1"/>
</dbReference>
<comment type="caution">
    <text evidence="11">The sequence shown here is derived from an EMBL/GenBank/DDBJ whole genome shotgun (WGS) entry which is preliminary data.</text>
</comment>
<reference evidence="12" key="1">
    <citation type="submission" date="2016-04" db="EMBL/GenBank/DDBJ databases">
        <title>Cephalotus genome sequencing.</title>
        <authorList>
            <person name="Fukushima K."/>
            <person name="Hasebe M."/>
            <person name="Fang X."/>
        </authorList>
    </citation>
    <scope>NUCLEOTIDE SEQUENCE [LARGE SCALE GENOMIC DNA]</scope>
    <source>
        <strain evidence="12">cv. St1</strain>
    </source>
</reference>
<keyword evidence="6" id="KW-0010">Activator</keyword>
<evidence type="ECO:0000259" key="10">
    <source>
        <dbReference type="Pfam" id="PF00808"/>
    </source>
</evidence>
<keyword evidence="7" id="KW-0804">Transcription</keyword>
<feature type="region of interest" description="Disordered" evidence="9">
    <location>
        <begin position="1"/>
        <end position="35"/>
    </location>
</feature>
<evidence type="ECO:0000256" key="8">
    <source>
        <dbReference type="ARBA" id="ARBA00023242"/>
    </source>
</evidence>
<evidence type="ECO:0000313" key="11">
    <source>
        <dbReference type="EMBL" id="GAV68819.1"/>
    </source>
</evidence>
<evidence type="ECO:0000313" key="12">
    <source>
        <dbReference type="Proteomes" id="UP000187406"/>
    </source>
</evidence>
<dbReference type="Pfam" id="PF00808">
    <property type="entry name" value="CBFD_NFYB_HMF"/>
    <property type="match status" value="1"/>
</dbReference>
<dbReference type="Proteomes" id="UP000187406">
    <property type="component" value="Unassembled WGS sequence"/>
</dbReference>
<evidence type="ECO:0000256" key="4">
    <source>
        <dbReference type="ARBA" id="ARBA00023015"/>
    </source>
</evidence>
<dbReference type="InterPro" id="IPR003958">
    <property type="entry name" value="CBFA_NFYB_domain"/>
</dbReference>